<dbReference type="Proteomes" id="UP000002195">
    <property type="component" value="Unassembled WGS sequence"/>
</dbReference>
<dbReference type="GeneID" id="8623345"/>
<dbReference type="GO" id="GO:0050681">
    <property type="term" value="F:nuclear androgen receptor binding"/>
    <property type="evidence" value="ECO:0000318"/>
    <property type="project" value="GO_Central"/>
</dbReference>
<gene>
    <name evidence="2" type="ORF">DDB_G0281981</name>
</gene>
<dbReference type="EMBL" id="AAFI02000044">
    <property type="protein sequence ID" value="EAL66412.1"/>
    <property type="molecule type" value="Genomic_DNA"/>
</dbReference>
<dbReference type="eggNOG" id="ENOG502S7FA">
    <property type="taxonomic scope" value="Eukaryota"/>
</dbReference>
<evidence type="ECO:0000313" key="3">
    <source>
        <dbReference type="Proteomes" id="UP000002195"/>
    </source>
</evidence>
<name>Q54T61_DICDI</name>
<dbReference type="InParanoid" id="Q54T61"/>
<dbReference type="GO" id="GO:0003713">
    <property type="term" value="F:transcription coactivator activity"/>
    <property type="evidence" value="ECO:0000318"/>
    <property type="project" value="GO_Central"/>
</dbReference>
<dbReference type="GO" id="GO:0003714">
    <property type="term" value="F:transcription corepressor activity"/>
    <property type="evidence" value="ECO:0000318"/>
    <property type="project" value="GO_Central"/>
</dbReference>
<feature type="compositionally biased region" description="Gly residues" evidence="1">
    <location>
        <begin position="247"/>
        <end position="256"/>
    </location>
</feature>
<evidence type="ECO:0000313" key="2">
    <source>
        <dbReference type="EMBL" id="EAL66412.1"/>
    </source>
</evidence>
<feature type="region of interest" description="Disordered" evidence="1">
    <location>
        <begin position="245"/>
        <end position="266"/>
    </location>
</feature>
<feature type="region of interest" description="Disordered" evidence="1">
    <location>
        <begin position="1"/>
        <end position="68"/>
    </location>
</feature>
<dbReference type="STRING" id="44689.Q54T61"/>
<comment type="caution">
    <text evidence="2">The sequence shown here is derived from an EMBL/GenBank/DDBJ whole genome shotgun (WGS) entry which is preliminary data.</text>
</comment>
<dbReference type="AlphaFoldDB" id="Q54T61"/>
<dbReference type="HOGENOM" id="CLU_659599_0_0_1"/>
<reference evidence="2 3" key="1">
    <citation type="journal article" date="2005" name="Nature">
        <title>The genome of the social amoeba Dictyostelium discoideum.</title>
        <authorList>
            <consortium name="The Dictyostelium discoideum Sequencing Consortium"/>
            <person name="Eichinger L."/>
            <person name="Pachebat J.A."/>
            <person name="Glockner G."/>
            <person name="Rajandream M.A."/>
            <person name="Sucgang R."/>
            <person name="Berriman M."/>
            <person name="Song J."/>
            <person name="Olsen R."/>
            <person name="Szafranski K."/>
            <person name="Xu Q."/>
            <person name="Tunggal B."/>
            <person name="Kummerfeld S."/>
            <person name="Madera M."/>
            <person name="Konfortov B.A."/>
            <person name="Rivero F."/>
            <person name="Bankier A.T."/>
            <person name="Lehmann R."/>
            <person name="Hamlin N."/>
            <person name="Davies R."/>
            <person name="Gaudet P."/>
            <person name="Fey P."/>
            <person name="Pilcher K."/>
            <person name="Chen G."/>
            <person name="Saunders D."/>
            <person name="Sodergren E."/>
            <person name="Davis P."/>
            <person name="Kerhornou A."/>
            <person name="Nie X."/>
            <person name="Hall N."/>
            <person name="Anjard C."/>
            <person name="Hemphill L."/>
            <person name="Bason N."/>
            <person name="Farbrother P."/>
            <person name="Desany B."/>
            <person name="Just E."/>
            <person name="Morio T."/>
            <person name="Rost R."/>
            <person name="Churcher C."/>
            <person name="Cooper J."/>
            <person name="Haydock S."/>
            <person name="van Driessche N."/>
            <person name="Cronin A."/>
            <person name="Goodhead I."/>
            <person name="Muzny D."/>
            <person name="Mourier T."/>
            <person name="Pain A."/>
            <person name="Lu M."/>
            <person name="Harper D."/>
            <person name="Lindsay R."/>
            <person name="Hauser H."/>
            <person name="James K."/>
            <person name="Quiles M."/>
            <person name="Madan Babu M."/>
            <person name="Saito T."/>
            <person name="Buchrieser C."/>
            <person name="Wardroper A."/>
            <person name="Felder M."/>
            <person name="Thangavelu M."/>
            <person name="Johnson D."/>
            <person name="Knights A."/>
            <person name="Loulseged H."/>
            <person name="Mungall K."/>
            <person name="Oliver K."/>
            <person name="Price C."/>
            <person name="Quail M.A."/>
            <person name="Urushihara H."/>
            <person name="Hernandez J."/>
            <person name="Rabbinowitsch E."/>
            <person name="Steffen D."/>
            <person name="Sanders M."/>
            <person name="Ma J."/>
            <person name="Kohara Y."/>
            <person name="Sharp S."/>
            <person name="Simmonds M."/>
            <person name="Spiegler S."/>
            <person name="Tivey A."/>
            <person name="Sugano S."/>
            <person name="White B."/>
            <person name="Walker D."/>
            <person name="Woodward J."/>
            <person name="Winckler T."/>
            <person name="Tanaka Y."/>
            <person name="Shaulsky G."/>
            <person name="Schleicher M."/>
            <person name="Weinstock G."/>
            <person name="Rosenthal A."/>
            <person name="Cox E.C."/>
            <person name="Chisholm R.L."/>
            <person name="Gibbs R."/>
            <person name="Loomis W.F."/>
            <person name="Platzer M."/>
            <person name="Kay R.R."/>
            <person name="Williams J."/>
            <person name="Dear P.H."/>
            <person name="Noegel A.A."/>
            <person name="Barrell B."/>
            <person name="Kuspa A."/>
        </authorList>
    </citation>
    <scope>NUCLEOTIDE SEQUENCE [LARGE SCALE GENOMIC DNA]</scope>
    <source>
        <strain evidence="2 3">AX4</strain>
    </source>
</reference>
<evidence type="ECO:0000256" key="1">
    <source>
        <dbReference type="SAM" id="MobiDB-lite"/>
    </source>
</evidence>
<dbReference type="VEuPathDB" id="AmoebaDB:DDB_G0281981"/>
<protein>
    <submittedName>
        <fullName evidence="2">Uncharacterized protein</fullName>
    </submittedName>
</protein>
<proteinExistence type="predicted"/>
<dbReference type="KEGG" id="ddi:DDB_G0281981"/>
<dbReference type="OMA" id="KKGKHYM"/>
<dbReference type="PaxDb" id="44689-DDB0205068"/>
<accession>Q54T61</accession>
<organism evidence="2 3">
    <name type="scientific">Dictyostelium discoideum</name>
    <name type="common">Social amoeba</name>
    <dbReference type="NCBI Taxonomy" id="44689"/>
    <lineage>
        <taxon>Eukaryota</taxon>
        <taxon>Amoebozoa</taxon>
        <taxon>Evosea</taxon>
        <taxon>Eumycetozoa</taxon>
        <taxon>Dictyostelia</taxon>
        <taxon>Dictyosteliales</taxon>
        <taxon>Dictyosteliaceae</taxon>
        <taxon>Dictyostelium</taxon>
    </lineage>
</organism>
<feature type="compositionally biased region" description="Low complexity" evidence="1">
    <location>
        <begin position="37"/>
        <end position="65"/>
    </location>
</feature>
<dbReference type="RefSeq" id="XP_640390.1">
    <property type="nucleotide sequence ID" value="XM_635298.1"/>
</dbReference>
<keyword evidence="3" id="KW-1185">Reference proteome</keyword>
<dbReference type="dictyBase" id="DDB_G0281981"/>
<dbReference type="GO" id="GO:0016605">
    <property type="term" value="C:PML body"/>
    <property type="evidence" value="ECO:0000318"/>
    <property type="project" value="GO_Central"/>
</dbReference>
<sequence length="417" mass="46134">MVVTKRKVSESFDEDSSSNDTNSTTPNKFKKNDEIDTNNNNTTTTTTTTTTSSSTSSSSSTSTSSPRKEEILKILTNDNVKNLNVVEMKEWFKEISFQLLNNVVLMINEQAHMLVEIEFYFKGCKHIDHFTHGDSMQLERGTWYFHRSGSGYKGGSFKGLDITFGLGDSDDESEKKTYGGILIRSIQILSDKSIIDGPSLCVDHILKTTNSKDISQFIRSHGRSIFENENSSLYLKMRDQVLTNNNSGGGSSGGSSGNDDSGENLKSLTLPPIVSKSMILSCPRVGLTLKRYKPSQEFFIGGDYRFIRLPDKVKKGKHYMTVKLALLGQDSNTIKNQVGSTTATIEKIKAQIKAGEKLSKSDLSSFRGDLSADEMCKLLGLCNKLYNEKINSSNGEIDVDINTKITNDGDDDNNSDN</sequence>